<organism evidence="2 3">
    <name type="scientific">Canavalia gladiata</name>
    <name type="common">Sword bean</name>
    <name type="synonym">Dolichos gladiatus</name>
    <dbReference type="NCBI Taxonomy" id="3824"/>
    <lineage>
        <taxon>Eukaryota</taxon>
        <taxon>Viridiplantae</taxon>
        <taxon>Streptophyta</taxon>
        <taxon>Embryophyta</taxon>
        <taxon>Tracheophyta</taxon>
        <taxon>Spermatophyta</taxon>
        <taxon>Magnoliopsida</taxon>
        <taxon>eudicotyledons</taxon>
        <taxon>Gunneridae</taxon>
        <taxon>Pentapetalae</taxon>
        <taxon>rosids</taxon>
        <taxon>fabids</taxon>
        <taxon>Fabales</taxon>
        <taxon>Fabaceae</taxon>
        <taxon>Papilionoideae</taxon>
        <taxon>50 kb inversion clade</taxon>
        <taxon>NPAAA clade</taxon>
        <taxon>indigoferoid/millettioid clade</taxon>
        <taxon>Phaseoleae</taxon>
        <taxon>Canavalia</taxon>
    </lineage>
</organism>
<accession>A0AAN9LP84</accession>
<protein>
    <submittedName>
        <fullName evidence="2">Uncharacterized protein</fullName>
    </submittedName>
</protein>
<feature type="compositionally biased region" description="Polar residues" evidence="1">
    <location>
        <begin position="102"/>
        <end position="117"/>
    </location>
</feature>
<evidence type="ECO:0000313" key="2">
    <source>
        <dbReference type="EMBL" id="KAK7339266.1"/>
    </source>
</evidence>
<evidence type="ECO:0000256" key="1">
    <source>
        <dbReference type="SAM" id="MobiDB-lite"/>
    </source>
</evidence>
<dbReference type="Proteomes" id="UP001367508">
    <property type="component" value="Unassembled WGS sequence"/>
</dbReference>
<proteinExistence type="predicted"/>
<comment type="caution">
    <text evidence="2">The sequence shown here is derived from an EMBL/GenBank/DDBJ whole genome shotgun (WGS) entry which is preliminary data.</text>
</comment>
<reference evidence="2 3" key="1">
    <citation type="submission" date="2024-01" db="EMBL/GenBank/DDBJ databases">
        <title>The genomes of 5 underutilized Papilionoideae crops provide insights into root nodulation and disease resistanc.</title>
        <authorList>
            <person name="Jiang F."/>
        </authorList>
    </citation>
    <scope>NUCLEOTIDE SEQUENCE [LARGE SCALE GENOMIC DNA]</scope>
    <source>
        <strain evidence="2">LVBAO_FW01</strain>
        <tissue evidence="2">Leaves</tissue>
    </source>
</reference>
<keyword evidence="3" id="KW-1185">Reference proteome</keyword>
<gene>
    <name evidence="2" type="ORF">VNO77_19923</name>
</gene>
<dbReference type="AlphaFoldDB" id="A0AAN9LP84"/>
<sequence>MDVATIGPSEVPVVGPGQATIGALGGVCGEVAVDGSKLGDGARLNIVGTREVTTVARSAYALIALGSDTSGVGLASYPAGVGLENLSPRNLFRPKLTIRKVGSSSAPKPTQVAKETS</sequence>
<evidence type="ECO:0000313" key="3">
    <source>
        <dbReference type="Proteomes" id="UP001367508"/>
    </source>
</evidence>
<feature type="region of interest" description="Disordered" evidence="1">
    <location>
        <begin position="98"/>
        <end position="117"/>
    </location>
</feature>
<dbReference type="EMBL" id="JAYMYQ010000004">
    <property type="protein sequence ID" value="KAK7339266.1"/>
    <property type="molecule type" value="Genomic_DNA"/>
</dbReference>
<name>A0AAN9LP84_CANGL</name>